<dbReference type="EMBL" id="BAAARK010000025">
    <property type="protein sequence ID" value="GAA2680207.1"/>
    <property type="molecule type" value="Genomic_DNA"/>
</dbReference>
<feature type="region of interest" description="Disordered" evidence="1">
    <location>
        <begin position="47"/>
        <end position="79"/>
    </location>
</feature>
<evidence type="ECO:0000313" key="3">
    <source>
        <dbReference type="Proteomes" id="UP001500994"/>
    </source>
</evidence>
<gene>
    <name evidence="2" type="ORF">GCM10009864_60750</name>
</gene>
<name>A0ABP6EZH5_9ACTN</name>
<reference evidence="3" key="1">
    <citation type="journal article" date="2019" name="Int. J. Syst. Evol. Microbiol.">
        <title>The Global Catalogue of Microorganisms (GCM) 10K type strain sequencing project: providing services to taxonomists for standard genome sequencing and annotation.</title>
        <authorList>
            <consortium name="The Broad Institute Genomics Platform"/>
            <consortium name="The Broad Institute Genome Sequencing Center for Infectious Disease"/>
            <person name="Wu L."/>
            <person name="Ma J."/>
        </authorList>
    </citation>
    <scope>NUCLEOTIDE SEQUENCE [LARGE SCALE GENOMIC DNA]</scope>
    <source>
        <strain evidence="3">JCM 16374</strain>
    </source>
</reference>
<organism evidence="2 3">
    <name type="scientific">Streptomyces lunalinharesii</name>
    <dbReference type="NCBI Taxonomy" id="333384"/>
    <lineage>
        <taxon>Bacteria</taxon>
        <taxon>Bacillati</taxon>
        <taxon>Actinomycetota</taxon>
        <taxon>Actinomycetes</taxon>
        <taxon>Kitasatosporales</taxon>
        <taxon>Streptomycetaceae</taxon>
        <taxon>Streptomyces</taxon>
    </lineage>
</organism>
<comment type="caution">
    <text evidence="2">The sequence shown here is derived from an EMBL/GenBank/DDBJ whole genome shotgun (WGS) entry which is preliminary data.</text>
</comment>
<keyword evidence="3" id="KW-1185">Reference proteome</keyword>
<feature type="compositionally biased region" description="Pro residues" evidence="1">
    <location>
        <begin position="57"/>
        <end position="67"/>
    </location>
</feature>
<dbReference type="Proteomes" id="UP001500994">
    <property type="component" value="Unassembled WGS sequence"/>
</dbReference>
<evidence type="ECO:0000256" key="1">
    <source>
        <dbReference type="SAM" id="MobiDB-lite"/>
    </source>
</evidence>
<accession>A0ABP6EZH5</accession>
<protein>
    <submittedName>
        <fullName evidence="2">Uncharacterized protein</fullName>
    </submittedName>
</protein>
<proteinExistence type="predicted"/>
<sequence length="79" mass="7958">MPGADCYPKFSYRSWQRCAMDVDGEDLANLAAAHGSPAAARALAAAGDGGAAVPGPSAAPAPPPIWPTGPRAWDVRGAK</sequence>
<evidence type="ECO:0000313" key="2">
    <source>
        <dbReference type="EMBL" id="GAA2680207.1"/>
    </source>
</evidence>